<feature type="transmembrane region" description="Helical" evidence="1">
    <location>
        <begin position="12"/>
        <end position="32"/>
    </location>
</feature>
<dbReference type="AlphaFoldDB" id="A0A2P2NMP0"/>
<keyword evidence="1" id="KW-1133">Transmembrane helix</keyword>
<keyword evidence="1" id="KW-0812">Transmembrane</keyword>
<evidence type="ECO:0000313" key="2">
    <source>
        <dbReference type="EMBL" id="MBX43715.1"/>
    </source>
</evidence>
<accession>A0A2P2NMP0</accession>
<reference evidence="2" key="1">
    <citation type="submission" date="2018-02" db="EMBL/GenBank/DDBJ databases">
        <title>Rhizophora mucronata_Transcriptome.</title>
        <authorList>
            <person name="Meera S.P."/>
            <person name="Sreeshan A."/>
            <person name="Augustine A."/>
        </authorList>
    </citation>
    <scope>NUCLEOTIDE SEQUENCE</scope>
    <source>
        <tissue evidence="2">Leaf</tissue>
    </source>
</reference>
<sequence>MLRGFCQCRSCSNILPLFNVMTIFHCSMALTLSNV</sequence>
<organism evidence="2">
    <name type="scientific">Rhizophora mucronata</name>
    <name type="common">Asiatic mangrove</name>
    <dbReference type="NCBI Taxonomy" id="61149"/>
    <lineage>
        <taxon>Eukaryota</taxon>
        <taxon>Viridiplantae</taxon>
        <taxon>Streptophyta</taxon>
        <taxon>Embryophyta</taxon>
        <taxon>Tracheophyta</taxon>
        <taxon>Spermatophyta</taxon>
        <taxon>Magnoliopsida</taxon>
        <taxon>eudicotyledons</taxon>
        <taxon>Gunneridae</taxon>
        <taxon>Pentapetalae</taxon>
        <taxon>rosids</taxon>
        <taxon>fabids</taxon>
        <taxon>Malpighiales</taxon>
        <taxon>Rhizophoraceae</taxon>
        <taxon>Rhizophora</taxon>
    </lineage>
</organism>
<evidence type="ECO:0000256" key="1">
    <source>
        <dbReference type="SAM" id="Phobius"/>
    </source>
</evidence>
<keyword evidence="1" id="KW-0472">Membrane</keyword>
<name>A0A2P2NMP0_RHIMU</name>
<protein>
    <submittedName>
        <fullName evidence="2">Uncharacterized protein</fullName>
    </submittedName>
</protein>
<dbReference type="EMBL" id="GGEC01063231">
    <property type="protein sequence ID" value="MBX43715.1"/>
    <property type="molecule type" value="Transcribed_RNA"/>
</dbReference>
<proteinExistence type="predicted"/>